<dbReference type="SUPFAM" id="SSF48334">
    <property type="entry name" value="DNA repair protein MutS, domain III"/>
    <property type="match status" value="1"/>
</dbReference>
<gene>
    <name evidence="7" type="primary">mutS2</name>
    <name evidence="7" type="synonym">rqcU</name>
    <name evidence="11" type="ORF">J2S03_000570</name>
</gene>
<evidence type="ECO:0000256" key="1">
    <source>
        <dbReference type="ARBA" id="ARBA00022730"/>
    </source>
</evidence>
<dbReference type="EMBL" id="JAUSTP010000002">
    <property type="protein sequence ID" value="MDQ0188758.1"/>
    <property type="molecule type" value="Genomic_DNA"/>
</dbReference>
<evidence type="ECO:0000256" key="6">
    <source>
        <dbReference type="ARBA" id="ARBA00023125"/>
    </source>
</evidence>
<comment type="function">
    <text evidence="7">Acts as a ribosome collision sensor, splitting the ribosome into its 2 subunits. Detects stalled/collided 70S ribosomes which it binds and splits by an ATP-hydrolysis driven conformational change. Acts upstream of the ribosome quality control system (RQC), a ribosome-associated complex that mediates the extraction of incompletely synthesized nascent chains from stalled ribosomes and their subsequent degradation. Probably generates substrates for RQC.</text>
</comment>
<keyword evidence="6 7" id="KW-0238">DNA-binding</keyword>
<keyword evidence="8" id="KW-0175">Coiled coil</keyword>
<dbReference type="PIRSF" id="PIRSF005814">
    <property type="entry name" value="MutS_YshD"/>
    <property type="match status" value="1"/>
</dbReference>
<dbReference type="SMART" id="SM00533">
    <property type="entry name" value="MUTSd"/>
    <property type="match status" value="1"/>
</dbReference>
<proteinExistence type="inferred from homology"/>
<feature type="binding site" evidence="7">
    <location>
        <begin position="331"/>
        <end position="338"/>
    </location>
    <ligand>
        <name>ATP</name>
        <dbReference type="ChEBI" id="CHEBI:30616"/>
    </ligand>
</feature>
<keyword evidence="2 7" id="KW-0547">Nucleotide-binding</keyword>
<evidence type="ECO:0000256" key="9">
    <source>
        <dbReference type="SAM" id="MobiDB-lite"/>
    </source>
</evidence>
<evidence type="ECO:0000256" key="7">
    <source>
        <dbReference type="HAMAP-Rule" id="MF_00092"/>
    </source>
</evidence>
<sequence>MDRALKILEFDRIKSEIQSYAACRLGREKLDELKPCTSLEDAHRELSAVDEALQFDLRFGSLPFGGVTDVRPMLKKAAIGGTLSASDLLAIANLIHGGRMIRQALEAHTDELEMPHLTAKAAGLFDARQTEVEIRDKVQDDATIADRASPVLQRLRQERRHMESRVRQVLEDVMRRHQRMLQEPVIALRGNSFCLPVRVEFKNQIPGVVHDVSSSGATVFIEPQAAVEASHRVQAIMAEEEREIERILSALSGVVAGVADALEANADILACLDAWFAKAAHANAHEWTRPTLRDDGVWKLRQAWHPLLDKAQAVPLDLTLGETFTMLLITGPNTGGKTVTLKTVGLLTLLAMSGCFVPARRASEIAWCDEVYVDIGDEQSIEQSLSTFSSHLRNIVPLFSRVTSRSLVLLDELGAGTDPTEGASLAMAILDELNARGCRVAVTTHYPELKAYAFREPNAVNASMEFDVETLRPTYRLVIGVPGRSNALAIAERLGLPRSVLERARSMLSTEDVRVEDLIAQMERARREAERAAQEALEEQRAAEQLRLTWEAQKKALDAEAERIRREAAEQARRAVERAQAEAERIIAELRKMRTDHGVKDHELVALRKQLEGALPEQPKRGAGASRAGGSGSGSGGVVIRPGAVVRVLTLGQKGEVLEVDGETLTVQMGALRTKVRPADVELLQNRPAPVQAPPSRRGLPKDVKLELDVRGELVEDAIARVEKYLDDAVLSGLQRVAVIHGKGTGALRDAIRRYLAGHRHVSTWAPGGPGEGGDGVTVVTLK</sequence>
<keyword evidence="4 7" id="KW-0067">ATP-binding</keyword>
<dbReference type="InterPro" id="IPR000432">
    <property type="entry name" value="DNA_mismatch_repair_MutS_C"/>
</dbReference>
<evidence type="ECO:0000256" key="2">
    <source>
        <dbReference type="ARBA" id="ARBA00022741"/>
    </source>
</evidence>
<keyword evidence="3 7" id="KW-0378">Hydrolase</keyword>
<keyword evidence="1 7" id="KW-0699">rRNA-binding</keyword>
<dbReference type="InterPro" id="IPR046893">
    <property type="entry name" value="MSSS"/>
</dbReference>
<dbReference type="EC" id="3.6.4.-" evidence="7"/>
<dbReference type="NCBIfam" id="TIGR01069">
    <property type="entry name" value="mutS2"/>
    <property type="match status" value="1"/>
</dbReference>
<accession>A0ABT9XEN7</accession>
<evidence type="ECO:0000259" key="10">
    <source>
        <dbReference type="PROSITE" id="PS50828"/>
    </source>
</evidence>
<evidence type="ECO:0000313" key="12">
    <source>
        <dbReference type="Proteomes" id="UP001232973"/>
    </source>
</evidence>
<dbReference type="CDD" id="cd03280">
    <property type="entry name" value="ABC_MutS2"/>
    <property type="match status" value="1"/>
</dbReference>
<feature type="region of interest" description="Disordered" evidence="9">
    <location>
        <begin position="612"/>
        <end position="636"/>
    </location>
</feature>
<dbReference type="Pfam" id="PF00488">
    <property type="entry name" value="MutS_V"/>
    <property type="match status" value="1"/>
</dbReference>
<evidence type="ECO:0000256" key="8">
    <source>
        <dbReference type="SAM" id="Coils"/>
    </source>
</evidence>
<dbReference type="InterPro" id="IPR005747">
    <property type="entry name" value="MutS2"/>
</dbReference>
<evidence type="ECO:0000313" key="11">
    <source>
        <dbReference type="EMBL" id="MDQ0188758.1"/>
    </source>
</evidence>
<dbReference type="RefSeq" id="WP_274455263.1">
    <property type="nucleotide sequence ID" value="NZ_CP067097.1"/>
</dbReference>
<dbReference type="InterPro" id="IPR036063">
    <property type="entry name" value="Smr_dom_sf"/>
</dbReference>
<dbReference type="EC" id="3.1.-.-" evidence="7"/>
<feature type="compositionally biased region" description="Gly residues" evidence="9">
    <location>
        <begin position="627"/>
        <end position="636"/>
    </location>
</feature>
<organism evidence="11 12">
    <name type="scientific">Alicyclobacillus cycloheptanicus</name>
    <dbReference type="NCBI Taxonomy" id="1457"/>
    <lineage>
        <taxon>Bacteria</taxon>
        <taxon>Bacillati</taxon>
        <taxon>Bacillota</taxon>
        <taxon>Bacilli</taxon>
        <taxon>Bacillales</taxon>
        <taxon>Alicyclobacillaceae</taxon>
        <taxon>Alicyclobacillus</taxon>
    </lineage>
</organism>
<name>A0ABT9XEN7_9BACL</name>
<dbReference type="SUPFAM" id="SSF160443">
    <property type="entry name" value="SMR domain-like"/>
    <property type="match status" value="1"/>
</dbReference>
<keyword evidence="12" id="KW-1185">Reference proteome</keyword>
<dbReference type="InterPro" id="IPR045076">
    <property type="entry name" value="MutS"/>
</dbReference>
<dbReference type="InterPro" id="IPR036187">
    <property type="entry name" value="DNA_mismatch_repair_MutS_sf"/>
</dbReference>
<comment type="similarity">
    <text evidence="7">Belongs to the DNA mismatch repair MutS family. MutS2 subfamily.</text>
</comment>
<dbReference type="Gene3D" id="3.30.1370.110">
    <property type="match status" value="1"/>
</dbReference>
<dbReference type="PROSITE" id="PS00486">
    <property type="entry name" value="DNA_MISMATCH_REPAIR_2"/>
    <property type="match status" value="1"/>
</dbReference>
<dbReference type="HAMAP" id="MF_00092">
    <property type="entry name" value="MutS2"/>
    <property type="match status" value="1"/>
</dbReference>
<dbReference type="PANTHER" id="PTHR48466:SF2">
    <property type="entry name" value="OS10G0509000 PROTEIN"/>
    <property type="match status" value="1"/>
</dbReference>
<comment type="function">
    <text evidence="7">Endonuclease that is involved in the suppression of homologous recombination and thus may have a key role in the control of bacterial genetic diversity.</text>
</comment>
<dbReference type="SMART" id="SM00463">
    <property type="entry name" value="SMR"/>
    <property type="match status" value="1"/>
</dbReference>
<dbReference type="PROSITE" id="PS50828">
    <property type="entry name" value="SMR"/>
    <property type="match status" value="1"/>
</dbReference>
<dbReference type="Pfam" id="PF01713">
    <property type="entry name" value="Smr"/>
    <property type="match status" value="1"/>
</dbReference>
<evidence type="ECO:0000256" key="5">
    <source>
        <dbReference type="ARBA" id="ARBA00022884"/>
    </source>
</evidence>
<feature type="coiled-coil region" evidence="8">
    <location>
        <begin position="508"/>
        <end position="596"/>
    </location>
</feature>
<keyword evidence="7" id="KW-0255">Endonuclease</keyword>
<evidence type="ECO:0000256" key="3">
    <source>
        <dbReference type="ARBA" id="ARBA00022801"/>
    </source>
</evidence>
<comment type="caution">
    <text evidence="11">The sequence shown here is derived from an EMBL/GenBank/DDBJ whole genome shotgun (WGS) entry which is preliminary data.</text>
</comment>
<keyword evidence="5 7" id="KW-0694">RNA-binding</keyword>
<feature type="domain" description="Smr" evidence="10">
    <location>
        <begin position="708"/>
        <end position="783"/>
    </location>
</feature>
<comment type="subunit">
    <text evidence="7">Homodimer. Binds to stalled ribosomes, contacting rRNA.</text>
</comment>
<dbReference type="InterPro" id="IPR027417">
    <property type="entry name" value="P-loop_NTPase"/>
</dbReference>
<keyword evidence="7" id="KW-0540">Nuclease</keyword>
<dbReference type="Proteomes" id="UP001232973">
    <property type="component" value="Unassembled WGS sequence"/>
</dbReference>
<dbReference type="PANTHER" id="PTHR48466">
    <property type="entry name" value="OS10G0509000 PROTEIN-RELATED"/>
    <property type="match status" value="1"/>
</dbReference>
<evidence type="ECO:0000256" key="4">
    <source>
        <dbReference type="ARBA" id="ARBA00022840"/>
    </source>
</evidence>
<dbReference type="InterPro" id="IPR002625">
    <property type="entry name" value="Smr_dom"/>
</dbReference>
<dbReference type="SUPFAM" id="SSF52540">
    <property type="entry name" value="P-loop containing nucleoside triphosphate hydrolases"/>
    <property type="match status" value="1"/>
</dbReference>
<dbReference type="Pfam" id="PF20297">
    <property type="entry name" value="MSSS"/>
    <property type="match status" value="1"/>
</dbReference>
<dbReference type="InterPro" id="IPR007696">
    <property type="entry name" value="DNA_mismatch_repair_MutS_core"/>
</dbReference>
<reference evidence="11 12" key="1">
    <citation type="submission" date="2023-07" db="EMBL/GenBank/DDBJ databases">
        <title>Genomic Encyclopedia of Type Strains, Phase IV (KMG-IV): sequencing the most valuable type-strain genomes for metagenomic binning, comparative biology and taxonomic classification.</title>
        <authorList>
            <person name="Goeker M."/>
        </authorList>
    </citation>
    <scope>NUCLEOTIDE SEQUENCE [LARGE SCALE GENOMIC DNA]</scope>
    <source>
        <strain evidence="11 12">DSM 4006</strain>
    </source>
</reference>
<protein>
    <recommendedName>
        <fullName evidence="7">Endonuclease MutS2</fullName>
        <ecNumber evidence="7">3.1.-.-</ecNumber>
    </recommendedName>
    <alternativeName>
        <fullName evidence="7">Ribosome-associated protein quality control-upstream factor</fullName>
        <shortName evidence="7">RQC-upstream factor</shortName>
        <shortName evidence="7">RqcU</shortName>
        <ecNumber evidence="7">3.6.4.-</ecNumber>
    </alternativeName>
</protein>
<dbReference type="SMART" id="SM00534">
    <property type="entry name" value="MUTSac"/>
    <property type="match status" value="1"/>
</dbReference>
<dbReference type="Gene3D" id="3.40.50.300">
    <property type="entry name" value="P-loop containing nucleotide triphosphate hydrolases"/>
    <property type="match status" value="1"/>
</dbReference>